<accession>A0ABM8BVQ7</accession>
<dbReference type="Proteomes" id="UP001163387">
    <property type="component" value="Chromosome"/>
</dbReference>
<proteinExistence type="predicted"/>
<keyword evidence="3" id="KW-1185">Reference proteome</keyword>
<keyword evidence="1" id="KW-0694">RNA-binding</keyword>
<evidence type="ECO:0000313" key="3">
    <source>
        <dbReference type="Proteomes" id="UP001163387"/>
    </source>
</evidence>
<evidence type="ECO:0008006" key="4">
    <source>
        <dbReference type="Google" id="ProtNLM"/>
    </source>
</evidence>
<sequence>MYVTLLEHLIEPILLDKICEVEIRELVEKNHYDLILMVPKSLILVLIGKKGNTIRALSTIIESKAYLENNTIKLVINEF</sequence>
<dbReference type="SUPFAM" id="SSF54814">
    <property type="entry name" value="Prokaryotic type KH domain (KH-domain type II)"/>
    <property type="match status" value="1"/>
</dbReference>
<name>A0ABM8BVQ7_9MOLU</name>
<dbReference type="InterPro" id="IPR009019">
    <property type="entry name" value="KH_sf_prok-type"/>
</dbReference>
<dbReference type="EMBL" id="AP026933">
    <property type="protein sequence ID" value="BDT03958.1"/>
    <property type="molecule type" value="Genomic_DNA"/>
</dbReference>
<evidence type="ECO:0000256" key="1">
    <source>
        <dbReference type="ARBA" id="ARBA00022884"/>
    </source>
</evidence>
<gene>
    <name evidence="2" type="ORF">SHM_16040</name>
</gene>
<evidence type="ECO:0000313" key="2">
    <source>
        <dbReference type="EMBL" id="BDT03958.1"/>
    </source>
</evidence>
<organism evidence="2 3">
    <name type="scientific">Spiroplasma ixodetis</name>
    <dbReference type="NCBI Taxonomy" id="2141"/>
    <lineage>
        <taxon>Bacteria</taxon>
        <taxon>Bacillati</taxon>
        <taxon>Mycoplasmatota</taxon>
        <taxon>Mollicutes</taxon>
        <taxon>Entomoplasmatales</taxon>
        <taxon>Spiroplasmataceae</taxon>
        <taxon>Spiroplasma</taxon>
    </lineage>
</organism>
<protein>
    <recommendedName>
        <fullName evidence="4">RNA-binding protein</fullName>
    </recommendedName>
</protein>
<reference evidence="2 3" key="1">
    <citation type="journal article" date="2022" name="Front. Microbiol.">
        <title>Male-killing mechanisms vary between Spiroplasma species.</title>
        <authorList>
            <person name="Arai H."/>
            <person name="Inoue M."/>
            <person name="Kageyama D."/>
        </authorList>
    </citation>
    <scope>NUCLEOTIDE SEQUENCE [LARGE SCALE GENOMIC DNA]</scope>
    <source>
        <strain evidence="3">sHm</strain>
    </source>
</reference>